<dbReference type="Proteomes" id="UP000214720">
    <property type="component" value="Unassembled WGS sequence"/>
</dbReference>
<sequence length="241" mass="27251">MDLLKKLLSVPLQTLMFFVGAVFFVFGIGTPDKIPVIGGFRADRPIPAMICGAVLMAVAVGWYFYRSEMTRREAFRRHDAHALKGPLLPKAADFDIRIVSHVDNEHIDGVKQKFRGTMKRALPDGYALWLVRRLNSAPDGYYPEGRAEPKLLSGSTTEHSWEVGDVFVGGKPGGKDPRTIEMWLVGPDGHIMLDSTKKANAKYADLMTHTKMEWTREWLIQPLERMTSDMVYATRLTLTRR</sequence>
<organism evidence="2 3">
    <name type="scientific">Caballeronia sordidicola</name>
    <name type="common">Burkholderia sordidicola</name>
    <dbReference type="NCBI Taxonomy" id="196367"/>
    <lineage>
        <taxon>Bacteria</taxon>
        <taxon>Pseudomonadati</taxon>
        <taxon>Pseudomonadota</taxon>
        <taxon>Betaproteobacteria</taxon>
        <taxon>Burkholderiales</taxon>
        <taxon>Burkholderiaceae</taxon>
        <taxon>Caballeronia</taxon>
    </lineage>
</organism>
<reference evidence="3" key="1">
    <citation type="submission" date="2017-01" db="EMBL/GenBank/DDBJ databases">
        <title>Genome Analysis of Deinococcus marmoris KOPRI26562.</title>
        <authorList>
            <person name="Kim J.H."/>
            <person name="Oh H.-M."/>
        </authorList>
    </citation>
    <scope>NUCLEOTIDE SEQUENCE [LARGE SCALE GENOMIC DNA]</scope>
    <source>
        <strain evidence="3">PAMC 26633</strain>
    </source>
</reference>
<evidence type="ECO:0000313" key="2">
    <source>
        <dbReference type="EMBL" id="OXC78641.1"/>
    </source>
</evidence>
<keyword evidence="1" id="KW-0472">Membrane</keyword>
<protein>
    <submittedName>
        <fullName evidence="2">Uncharacterized protein</fullName>
    </submittedName>
</protein>
<evidence type="ECO:0000256" key="1">
    <source>
        <dbReference type="SAM" id="Phobius"/>
    </source>
</evidence>
<gene>
    <name evidence="2" type="ORF">BSU04_10955</name>
</gene>
<keyword evidence="1" id="KW-0812">Transmembrane</keyword>
<comment type="caution">
    <text evidence="2">The sequence shown here is derived from an EMBL/GenBank/DDBJ whole genome shotgun (WGS) entry which is preliminary data.</text>
</comment>
<feature type="transmembrane region" description="Helical" evidence="1">
    <location>
        <begin position="46"/>
        <end position="65"/>
    </location>
</feature>
<accession>A0A226X5C8</accession>
<dbReference type="AlphaFoldDB" id="A0A226X5C8"/>
<feature type="transmembrane region" description="Helical" evidence="1">
    <location>
        <begin position="7"/>
        <end position="26"/>
    </location>
</feature>
<evidence type="ECO:0000313" key="3">
    <source>
        <dbReference type="Proteomes" id="UP000214720"/>
    </source>
</evidence>
<dbReference type="EMBL" id="MTHB01000057">
    <property type="protein sequence ID" value="OXC78641.1"/>
    <property type="molecule type" value="Genomic_DNA"/>
</dbReference>
<name>A0A226X5C8_CABSO</name>
<keyword evidence="1" id="KW-1133">Transmembrane helix</keyword>
<proteinExistence type="predicted"/>